<evidence type="ECO:0000313" key="3">
    <source>
        <dbReference type="Proteomes" id="UP000188604"/>
    </source>
</evidence>
<evidence type="ECO:0000256" key="1">
    <source>
        <dbReference type="SAM" id="MobiDB-lite"/>
    </source>
</evidence>
<dbReference type="EMBL" id="CP014691">
    <property type="protein sequence ID" value="AQS86889.1"/>
    <property type="molecule type" value="Genomic_DNA"/>
</dbReference>
<dbReference type="Proteomes" id="UP000188604">
    <property type="component" value="Chromosome"/>
</dbReference>
<reference evidence="2 3" key="1">
    <citation type="submission" date="2016-03" db="EMBL/GenBank/DDBJ databases">
        <title>Acetic acid bacteria sequencing.</title>
        <authorList>
            <person name="Brandt J."/>
            <person name="Jakob F."/>
            <person name="Vogel R.F."/>
        </authorList>
    </citation>
    <scope>NUCLEOTIDE SEQUENCE [LARGE SCALE GENOMIC DNA]</scope>
    <source>
        <strain evidence="2 3">NBRC 101099</strain>
    </source>
</reference>
<dbReference type="AlphaFoldDB" id="A0A1U9KM73"/>
<name>A0A1U9KM73_9PROT</name>
<organism evidence="2 3">
    <name type="scientific">Neoasaia chiangmaiensis</name>
    <dbReference type="NCBI Taxonomy" id="320497"/>
    <lineage>
        <taxon>Bacteria</taxon>
        <taxon>Pseudomonadati</taxon>
        <taxon>Pseudomonadota</taxon>
        <taxon>Alphaproteobacteria</taxon>
        <taxon>Acetobacterales</taxon>
        <taxon>Acetobacteraceae</taxon>
        <taxon>Neoasaia</taxon>
    </lineage>
</organism>
<dbReference type="STRING" id="320497.A0U93_01810"/>
<sequence>MSSILSDLWSEAHQKGVQAGMERVIQLTGGLTSPATQPKPNPSPARPNESDEPWTGHIKSFFRDNPGISEKTRESYNITFKQACDLITNKPIRAC</sequence>
<gene>
    <name evidence="2" type="ORF">A0U93_01810</name>
</gene>
<evidence type="ECO:0000313" key="2">
    <source>
        <dbReference type="EMBL" id="AQS86889.1"/>
    </source>
</evidence>
<accession>A0A1U9KM73</accession>
<keyword evidence="3" id="KW-1185">Reference proteome</keyword>
<feature type="region of interest" description="Disordered" evidence="1">
    <location>
        <begin position="27"/>
        <end position="69"/>
    </location>
</feature>
<dbReference type="KEGG" id="nch:A0U93_01810"/>
<proteinExistence type="predicted"/>
<protein>
    <submittedName>
        <fullName evidence="2">Uncharacterized protein</fullName>
    </submittedName>
</protein>